<organism evidence="2 3">
    <name type="scientific">Nocardioides nanhaiensis</name>
    <dbReference type="NCBI Taxonomy" id="1476871"/>
    <lineage>
        <taxon>Bacteria</taxon>
        <taxon>Bacillati</taxon>
        <taxon>Actinomycetota</taxon>
        <taxon>Actinomycetes</taxon>
        <taxon>Propionibacteriales</taxon>
        <taxon>Nocardioidaceae</taxon>
        <taxon>Nocardioides</taxon>
    </lineage>
</organism>
<evidence type="ECO:0000313" key="3">
    <source>
        <dbReference type="Proteomes" id="UP001500621"/>
    </source>
</evidence>
<proteinExistence type="predicted"/>
<comment type="caution">
    <text evidence="2">The sequence shown here is derived from an EMBL/GenBank/DDBJ whole genome shotgun (WGS) entry which is preliminary data.</text>
</comment>
<evidence type="ECO:0000259" key="1">
    <source>
        <dbReference type="Pfam" id="PF13338"/>
    </source>
</evidence>
<dbReference type="Pfam" id="PF13338">
    <property type="entry name" value="AbiEi_4"/>
    <property type="match status" value="1"/>
</dbReference>
<accession>A0ABP8VUJ4</accession>
<dbReference type="EMBL" id="BAABIM010000001">
    <property type="protein sequence ID" value="GAA4670789.1"/>
    <property type="molecule type" value="Genomic_DNA"/>
</dbReference>
<dbReference type="Proteomes" id="UP001500621">
    <property type="component" value="Unassembled WGS sequence"/>
</dbReference>
<feature type="domain" description="AbiEi antitoxin N-terminal" evidence="1">
    <location>
        <begin position="13"/>
        <end position="54"/>
    </location>
</feature>
<evidence type="ECO:0000313" key="2">
    <source>
        <dbReference type="EMBL" id="GAA4670789.1"/>
    </source>
</evidence>
<sequence length="353" mass="38649">MVATMPTHARARAEANLGVVTRQQLLDTGTTPSVIAALVRAGELRVLRRGAYCLGETWEAAEPYVERPRMLARAAVATMHRSWVLSHDSAAHELGLSILTPPEPVVHVTRPGYSSAWTRDGVARHYARFQPRQVAQVGGMRCLDVARTVADIGRLRGELHAMVAMDAALEMGVTRAAVEEAMAAMDFYPGIVAARLGVGRARLGAESVAETLARDLLQVLGFDDIDLQFPVRTRSGRIYWADLRVGNHLVEVHGVLKLRPVSDGGLADRPADDVAREMQERASLISARRLGISDLWWKDVRGPGRQLAGLRLLRDIATTCDRYGPTLHPELAEEAERIRAAHPRRRTPGTLGA</sequence>
<reference evidence="3" key="1">
    <citation type="journal article" date="2019" name="Int. J. Syst. Evol. Microbiol.">
        <title>The Global Catalogue of Microorganisms (GCM) 10K type strain sequencing project: providing services to taxonomists for standard genome sequencing and annotation.</title>
        <authorList>
            <consortium name="The Broad Institute Genomics Platform"/>
            <consortium name="The Broad Institute Genome Sequencing Center for Infectious Disease"/>
            <person name="Wu L."/>
            <person name="Ma J."/>
        </authorList>
    </citation>
    <scope>NUCLEOTIDE SEQUENCE [LARGE SCALE GENOMIC DNA]</scope>
    <source>
        <strain evidence="3">JCM 18127</strain>
    </source>
</reference>
<name>A0ABP8VUJ4_9ACTN</name>
<dbReference type="InterPro" id="IPR025159">
    <property type="entry name" value="AbiEi_N"/>
</dbReference>
<keyword evidence="3" id="KW-1185">Reference proteome</keyword>
<gene>
    <name evidence="2" type="ORF">GCM10023226_04230</name>
</gene>
<protein>
    <recommendedName>
        <fullName evidence="1">AbiEi antitoxin N-terminal domain-containing protein</fullName>
    </recommendedName>
</protein>